<dbReference type="InterPro" id="IPR011043">
    <property type="entry name" value="Gal_Oxase/kelch_b-propeller"/>
</dbReference>
<reference evidence="3" key="2">
    <citation type="submission" date="2025-08" db="UniProtKB">
        <authorList>
            <consortium name="RefSeq"/>
        </authorList>
    </citation>
    <scope>IDENTIFICATION</scope>
    <source>
        <tissue evidence="3">Leaf</tissue>
    </source>
</reference>
<keyword evidence="2" id="KW-1185">Reference proteome</keyword>
<sequence>MAMSDLTQDLVEDVILRVPLTSRKAVQSTCKNWNTLSKRLSFKKIHDVVKAKEAAKRESLAIMIKDFKVYLMSLDLRGIHNDDDVDSSIKREAKLISLNDVDGVDISRVFHCSGLLLCITKKCNPRLVVWNPCCGHARWIEPRNSDHKKDNYALGYEVVKNKSHRIHKILRYLDVHDMSHEKNLFGKFQIYNLDSNSWEVVQDTLRWNLSFHQRGVSLKGNTYWFVQSKNMGEFCFLLCFDFTTERFGSPLGMPVYPVAEDTVSLASVRDEQLAVLFQRRGSLHMEIWITDEIEPSKVYWWSKLFLTVNINPLTCYQYPFEHGSFFVDEEKRVAVVFGRDMDDPDDHFRYAAYITGKDGYLKKVDLGESTFESGPLVMCSTYVPSSVQIK</sequence>
<organism evidence="2 3">
    <name type="scientific">Camelina sativa</name>
    <name type="common">False flax</name>
    <name type="synonym">Myagrum sativum</name>
    <dbReference type="NCBI Taxonomy" id="90675"/>
    <lineage>
        <taxon>Eukaryota</taxon>
        <taxon>Viridiplantae</taxon>
        <taxon>Streptophyta</taxon>
        <taxon>Embryophyta</taxon>
        <taxon>Tracheophyta</taxon>
        <taxon>Spermatophyta</taxon>
        <taxon>Magnoliopsida</taxon>
        <taxon>eudicotyledons</taxon>
        <taxon>Gunneridae</taxon>
        <taxon>Pentapetalae</taxon>
        <taxon>rosids</taxon>
        <taxon>malvids</taxon>
        <taxon>Brassicales</taxon>
        <taxon>Brassicaceae</taxon>
        <taxon>Camelineae</taxon>
        <taxon>Camelina</taxon>
    </lineage>
</organism>
<dbReference type="InterPro" id="IPR050796">
    <property type="entry name" value="SCF_F-box_component"/>
</dbReference>
<proteinExistence type="predicted"/>
<dbReference type="SUPFAM" id="SSF81383">
    <property type="entry name" value="F-box domain"/>
    <property type="match status" value="1"/>
</dbReference>
<evidence type="ECO:0000313" key="3">
    <source>
        <dbReference type="RefSeq" id="XP_010468213.1"/>
    </source>
</evidence>
<accession>A0ABM0WAR5</accession>
<dbReference type="RefSeq" id="XP_010468213.1">
    <property type="nucleotide sequence ID" value="XM_010469911.1"/>
</dbReference>
<reference evidence="2" key="1">
    <citation type="journal article" date="2014" name="Nat. Commun.">
        <title>The emerging biofuel crop Camelina sativa retains a highly undifferentiated hexaploid genome structure.</title>
        <authorList>
            <person name="Kagale S."/>
            <person name="Koh C."/>
            <person name="Nixon J."/>
            <person name="Bollina V."/>
            <person name="Clarke W.E."/>
            <person name="Tuteja R."/>
            <person name="Spillane C."/>
            <person name="Robinson S.J."/>
            <person name="Links M.G."/>
            <person name="Clarke C."/>
            <person name="Higgins E.E."/>
            <person name="Huebert T."/>
            <person name="Sharpe A.G."/>
            <person name="Parkin I.A."/>
        </authorList>
    </citation>
    <scope>NUCLEOTIDE SEQUENCE [LARGE SCALE GENOMIC DNA]</scope>
    <source>
        <strain evidence="2">cv. DH55</strain>
    </source>
</reference>
<dbReference type="InterPro" id="IPR001810">
    <property type="entry name" value="F-box_dom"/>
</dbReference>
<dbReference type="InterPro" id="IPR006527">
    <property type="entry name" value="F-box-assoc_dom_typ1"/>
</dbReference>
<dbReference type="GeneID" id="104748237"/>
<dbReference type="SMART" id="SM00256">
    <property type="entry name" value="FBOX"/>
    <property type="match status" value="1"/>
</dbReference>
<dbReference type="PANTHER" id="PTHR31672">
    <property type="entry name" value="BNACNNG10540D PROTEIN"/>
    <property type="match status" value="1"/>
</dbReference>
<dbReference type="Pfam" id="PF00646">
    <property type="entry name" value="F-box"/>
    <property type="match status" value="1"/>
</dbReference>
<evidence type="ECO:0000313" key="2">
    <source>
        <dbReference type="Proteomes" id="UP000694864"/>
    </source>
</evidence>
<feature type="domain" description="F-box" evidence="1">
    <location>
        <begin position="6"/>
        <end position="46"/>
    </location>
</feature>
<protein>
    <submittedName>
        <fullName evidence="3">F-box/kelch-repeat protein At3g16740-like</fullName>
    </submittedName>
</protein>
<name>A0ABM0WAR5_CAMSA</name>
<dbReference type="Pfam" id="PF07734">
    <property type="entry name" value="FBA_1"/>
    <property type="match status" value="1"/>
</dbReference>
<evidence type="ECO:0000259" key="1">
    <source>
        <dbReference type="SMART" id="SM00256"/>
    </source>
</evidence>
<gene>
    <name evidence="3" type="primary">LOC104748237</name>
</gene>
<dbReference type="InterPro" id="IPR017451">
    <property type="entry name" value="F-box-assoc_interact_dom"/>
</dbReference>
<dbReference type="Proteomes" id="UP000694864">
    <property type="component" value="Chromosome 15"/>
</dbReference>
<dbReference type="PANTHER" id="PTHR31672:SF13">
    <property type="entry name" value="F-BOX PROTEIN CPR30-LIKE"/>
    <property type="match status" value="1"/>
</dbReference>
<dbReference type="SUPFAM" id="SSF50965">
    <property type="entry name" value="Galactose oxidase, central domain"/>
    <property type="match status" value="1"/>
</dbReference>
<dbReference type="NCBIfam" id="TIGR01640">
    <property type="entry name" value="F_box_assoc_1"/>
    <property type="match status" value="1"/>
</dbReference>
<dbReference type="InterPro" id="IPR036047">
    <property type="entry name" value="F-box-like_dom_sf"/>
</dbReference>